<sequence>MEYRHDKPLQEFVAAHADVTTAGGKMDEGEIVNQLLVAMPQEIDSVVSAMDIMFSKDKSAVTVEYVKNTLLGLSEAERHKKTVSSSEDPHIWELQEKGYCVGFETGGVNVMYGFEHFIKRLEITMKWKLFF</sequence>
<dbReference type="AlphaFoldDB" id="A0A7R9FFZ8"/>
<dbReference type="EMBL" id="OE000211">
    <property type="protein sequence ID" value="CAD7452913.1"/>
    <property type="molecule type" value="Genomic_DNA"/>
</dbReference>
<gene>
    <name evidence="1" type="ORF">TTEB3V08_LOCUS1072</name>
</gene>
<name>A0A7R9FFZ8_9NEOP</name>
<protein>
    <submittedName>
        <fullName evidence="1">Uncharacterized protein</fullName>
    </submittedName>
</protein>
<organism evidence="1">
    <name type="scientific">Timema tahoe</name>
    <dbReference type="NCBI Taxonomy" id="61484"/>
    <lineage>
        <taxon>Eukaryota</taxon>
        <taxon>Metazoa</taxon>
        <taxon>Ecdysozoa</taxon>
        <taxon>Arthropoda</taxon>
        <taxon>Hexapoda</taxon>
        <taxon>Insecta</taxon>
        <taxon>Pterygota</taxon>
        <taxon>Neoptera</taxon>
        <taxon>Polyneoptera</taxon>
        <taxon>Phasmatodea</taxon>
        <taxon>Timematodea</taxon>
        <taxon>Timematoidea</taxon>
        <taxon>Timematidae</taxon>
        <taxon>Timema</taxon>
    </lineage>
</organism>
<proteinExistence type="predicted"/>
<reference evidence="1" key="1">
    <citation type="submission" date="2020-11" db="EMBL/GenBank/DDBJ databases">
        <authorList>
            <person name="Tran Van P."/>
        </authorList>
    </citation>
    <scope>NUCLEOTIDE SEQUENCE</scope>
</reference>
<accession>A0A7R9FFZ8</accession>
<evidence type="ECO:0000313" key="1">
    <source>
        <dbReference type="EMBL" id="CAD7452913.1"/>
    </source>
</evidence>